<dbReference type="EMBL" id="CAOF01000023">
    <property type="protein sequence ID" value="CCO44677.1"/>
    <property type="molecule type" value="Genomic_DNA"/>
</dbReference>
<protein>
    <recommendedName>
        <fullName evidence="3">Peptidase S74 domain-containing protein</fullName>
    </recommendedName>
</protein>
<dbReference type="Proteomes" id="UP000018211">
    <property type="component" value="Unassembled WGS sequence"/>
</dbReference>
<dbReference type="RefSeq" id="WP_022610444.1">
    <property type="nucleotide sequence ID" value="NZ_LK391965.1"/>
</dbReference>
<evidence type="ECO:0000256" key="1">
    <source>
        <dbReference type="SAM" id="MobiDB-lite"/>
    </source>
</evidence>
<sequence>MGKKSSPPPPPAPPPPKETAAAQTSTNIGTAIAQQALNNVNQVTPGGSLTYSQSGSHTYTDPGTGQTHVIPTYTATQTLSPENQRIQNKTEEAQLNFSTLAADQSARLKGLLGRPVDASTLPESGDAEAIRQTNLQRVGPGPALQTELGDVGDVQRHIADAGSITRSYGTDFSKDRQRVEDALMARMSPRLEQDRQRLESRLASQGIRLGSDAYQSAMDDFSRQTNDARFGAILNAGQEQSRLTGLAASRANFENAAQAQAFKQNAANAQLSNSAQSQAFQQASERVGQRNDALQQMHRNRAQGIGMDNQTTTQEVNADIARFDAMNNARNQALQERFALRNQPINEITALMSGSQVTQPSFITPQTAQLATTDTAGIQAGYDNAMSNRYARLMANRGQNMGLAGSLFGGLAGLGGAAIMAPAMISDRRVKKDIKRVGKTHDGQPIYTFRYKDSDGIQMGLMAQDVEKKTPDAVIERPDGIKMVNYDLALKGAK</sequence>
<feature type="compositionally biased region" description="Pro residues" evidence="1">
    <location>
        <begin position="1"/>
        <end position="17"/>
    </location>
</feature>
<organism evidence="4 5">
    <name type="scientific">Vibrio nigripulchritudo SOn1</name>
    <dbReference type="NCBI Taxonomy" id="1238450"/>
    <lineage>
        <taxon>Bacteria</taxon>
        <taxon>Pseudomonadati</taxon>
        <taxon>Pseudomonadota</taxon>
        <taxon>Gammaproteobacteria</taxon>
        <taxon>Vibrionales</taxon>
        <taxon>Vibrionaceae</taxon>
        <taxon>Vibrio</taxon>
    </lineage>
</organism>
<reference evidence="4 5" key="1">
    <citation type="journal article" date="2013" name="ISME J.">
        <title>Comparative genomics of pathogenic lineages of Vibrio nigripulchritudo identifies virulence-associated traits.</title>
        <authorList>
            <person name="Goudenege D."/>
            <person name="Labreuche Y."/>
            <person name="Krin E."/>
            <person name="Ansquer D."/>
            <person name="Mangenot S."/>
            <person name="Calteau A."/>
            <person name="Medigue C."/>
            <person name="Mazel D."/>
            <person name="Polz M.F."/>
            <person name="Le Roux F."/>
        </authorList>
    </citation>
    <scope>NUCLEOTIDE SEQUENCE [LARGE SCALE GENOMIC DNA]</scope>
    <source>
        <strain evidence="4 5">SOn1</strain>
    </source>
</reference>
<gene>
    <name evidence="4" type="ORF">VIBNISOn1_1190022</name>
</gene>
<evidence type="ECO:0000256" key="2">
    <source>
        <dbReference type="SAM" id="Phobius"/>
    </source>
</evidence>
<evidence type="ECO:0000313" key="4">
    <source>
        <dbReference type="EMBL" id="CCO44677.1"/>
    </source>
</evidence>
<accession>A0AAV2VJ32</accession>
<feature type="transmembrane region" description="Helical" evidence="2">
    <location>
        <begin position="401"/>
        <end position="425"/>
    </location>
</feature>
<keyword evidence="2" id="KW-1133">Transmembrane helix</keyword>
<dbReference type="InterPro" id="IPR030392">
    <property type="entry name" value="S74_ICA"/>
</dbReference>
<evidence type="ECO:0000259" key="3">
    <source>
        <dbReference type="Pfam" id="PF13884"/>
    </source>
</evidence>
<feature type="region of interest" description="Disordered" evidence="1">
    <location>
        <begin position="1"/>
        <end position="26"/>
    </location>
</feature>
<evidence type="ECO:0000313" key="5">
    <source>
        <dbReference type="Proteomes" id="UP000018211"/>
    </source>
</evidence>
<comment type="caution">
    <text evidence="4">The sequence shown here is derived from an EMBL/GenBank/DDBJ whole genome shotgun (WGS) entry which is preliminary data.</text>
</comment>
<feature type="domain" description="Peptidase S74" evidence="3">
    <location>
        <begin position="426"/>
        <end position="474"/>
    </location>
</feature>
<dbReference type="AlphaFoldDB" id="A0AAV2VJ32"/>
<name>A0AAV2VJ32_9VIBR</name>
<keyword evidence="2" id="KW-0812">Transmembrane</keyword>
<proteinExistence type="predicted"/>
<keyword evidence="2" id="KW-0472">Membrane</keyword>
<dbReference type="Pfam" id="PF13884">
    <property type="entry name" value="Peptidase_S74"/>
    <property type="match status" value="1"/>
</dbReference>